<dbReference type="GO" id="GO:0035438">
    <property type="term" value="F:cyclic-di-GMP binding"/>
    <property type="evidence" value="ECO:0007669"/>
    <property type="project" value="InterPro"/>
</dbReference>
<keyword evidence="1" id="KW-0547">Nucleotide-binding</keyword>
<evidence type="ECO:0000256" key="2">
    <source>
        <dbReference type="ARBA" id="ARBA00023143"/>
    </source>
</evidence>
<dbReference type="InterPro" id="IPR009875">
    <property type="entry name" value="PilZ_domain"/>
</dbReference>
<dbReference type="SUPFAM" id="SSF141371">
    <property type="entry name" value="PilZ domain-like"/>
    <property type="match status" value="1"/>
</dbReference>
<keyword evidence="2" id="KW-0975">Bacterial flagellum</keyword>
<dbReference type="Gene3D" id="2.40.10.220">
    <property type="entry name" value="predicted glycosyltransferase like domains"/>
    <property type="match status" value="1"/>
</dbReference>
<proteinExistence type="predicted"/>
<protein>
    <recommendedName>
        <fullName evidence="6">PilZ domain-containing protein</fullName>
    </recommendedName>
</protein>
<evidence type="ECO:0000313" key="5">
    <source>
        <dbReference type="EMBL" id="KKO11635.1"/>
    </source>
</evidence>
<sequence length="237" mass="26749">MATNFNNDRYYTSAGDIFSVLRTLQADRSSISVQFNGNGAMYSSLVLNANLKARTFQLDEFTPREAHRQAEAGTPFSIRASINGIRVHAKDMVIKRVMKDSDGVFYELKFPERLLYLQRRDAFRAWVPGTLMVAATCTNDNHPKSLQGRVLNMSATGFRLVIEGKVNPPPAMLEEFIMTMNLPLIDHDLSCPAEAVYVQYQQDRNQTVLGFRFGNMGRGDQVAVNRFVTQLQRESIA</sequence>
<dbReference type="Pfam" id="PF07317">
    <property type="entry name" value="PilZN"/>
    <property type="match status" value="1"/>
</dbReference>
<dbReference type="InterPro" id="IPR012349">
    <property type="entry name" value="Split_barrel_FMN-bd"/>
</dbReference>
<name>A0A0F9W5M6_9ZZZZ</name>
<dbReference type="Pfam" id="PF07238">
    <property type="entry name" value="PilZ"/>
    <property type="match status" value="1"/>
</dbReference>
<evidence type="ECO:0000259" key="3">
    <source>
        <dbReference type="Pfam" id="PF07238"/>
    </source>
</evidence>
<feature type="domain" description="Type III secretion system flagellar brake protein YcgR PilZN" evidence="4">
    <location>
        <begin position="13"/>
        <end position="115"/>
    </location>
</feature>
<evidence type="ECO:0000256" key="1">
    <source>
        <dbReference type="ARBA" id="ARBA00022741"/>
    </source>
</evidence>
<dbReference type="AlphaFoldDB" id="A0A0F9W5M6"/>
<feature type="domain" description="PilZ" evidence="3">
    <location>
        <begin position="118"/>
        <end position="229"/>
    </location>
</feature>
<dbReference type="InterPro" id="IPR009926">
    <property type="entry name" value="T3SS_YcgR_PilZN"/>
</dbReference>
<dbReference type="EMBL" id="LAZR01000002">
    <property type="protein sequence ID" value="KKO11635.1"/>
    <property type="molecule type" value="Genomic_DNA"/>
</dbReference>
<evidence type="ECO:0000259" key="4">
    <source>
        <dbReference type="Pfam" id="PF07317"/>
    </source>
</evidence>
<organism evidence="5">
    <name type="scientific">marine sediment metagenome</name>
    <dbReference type="NCBI Taxonomy" id="412755"/>
    <lineage>
        <taxon>unclassified sequences</taxon>
        <taxon>metagenomes</taxon>
        <taxon>ecological metagenomes</taxon>
    </lineage>
</organism>
<dbReference type="Gene3D" id="2.30.110.10">
    <property type="entry name" value="Electron Transport, Fmn-binding Protein, Chain A"/>
    <property type="match status" value="1"/>
</dbReference>
<accession>A0A0F9W5M6</accession>
<gene>
    <name evidence="5" type="ORF">LCGC14_0011300</name>
</gene>
<comment type="caution">
    <text evidence="5">The sequence shown here is derived from an EMBL/GenBank/DDBJ whole genome shotgun (WGS) entry which is preliminary data.</text>
</comment>
<reference evidence="5" key="1">
    <citation type="journal article" date="2015" name="Nature">
        <title>Complex archaea that bridge the gap between prokaryotes and eukaryotes.</title>
        <authorList>
            <person name="Spang A."/>
            <person name="Saw J.H."/>
            <person name="Jorgensen S.L."/>
            <person name="Zaremba-Niedzwiedzka K."/>
            <person name="Martijn J."/>
            <person name="Lind A.E."/>
            <person name="van Eijk R."/>
            <person name="Schleper C."/>
            <person name="Guy L."/>
            <person name="Ettema T.J."/>
        </authorList>
    </citation>
    <scope>NUCLEOTIDE SEQUENCE</scope>
</reference>
<evidence type="ECO:0008006" key="6">
    <source>
        <dbReference type="Google" id="ProtNLM"/>
    </source>
</evidence>